<evidence type="ECO:0000256" key="1">
    <source>
        <dbReference type="ARBA" id="ARBA00005375"/>
    </source>
</evidence>
<dbReference type="PANTHER" id="PTHR11567">
    <property type="entry name" value="ACID PHOSPHATASE-RELATED"/>
    <property type="match status" value="1"/>
</dbReference>
<proteinExistence type="inferred from homology"/>
<dbReference type="PANTHER" id="PTHR11567:SF187">
    <property type="entry name" value="2,3-BISPHOSPHOGLYCERATE 3-PHOSPHATASE"/>
    <property type="match status" value="1"/>
</dbReference>
<dbReference type="InterPro" id="IPR029033">
    <property type="entry name" value="His_PPase_superfam"/>
</dbReference>
<name>A0A0N4YQU3_NIPBR</name>
<keyword evidence="5" id="KW-1185">Reference proteome</keyword>
<keyword evidence="2" id="KW-0175">Coiled coil</keyword>
<comment type="similarity">
    <text evidence="1">Belongs to the histidine acid phosphatase family.</text>
</comment>
<dbReference type="InterPro" id="IPR050645">
    <property type="entry name" value="Histidine_acid_phosphatase"/>
</dbReference>
<sequence>MEERHRLTRCSFEADRLRDENVFLKEEIEQLKSILREQKSQVSKSRAEQIDDQVYSKKIKELRSILGSMSEKIGSLTCERDYLRGMLRDAQARISVGSKAMLHPSTAPAKLRSHIGVQGTDSGEDTSISSSSGCASDLRDIRKRFSNLEDLAKTLNTTIECVSAARSTKELSTPPDLPDSNEVDYFHPSLKEFDTGFSISKPAVDKDELLQSSPILGGRDFAKKNTSVEEPNRKELTSLTVTYSAVPSNNKSDDSADQGVVENEKSEEKHLPKIDPIPDDSYDAFAERLRSRNNTRRNLNLAAVGKMTLTVVMHLRLSTVCYFLLISIRYVLANDIDAGTHETPGEERNESTPVLEFHGIPNVWTEMCEFLEREWHGEEGLQHPRSPLHGDSSVDGCSPFWDGDRRDFEGFRELIESNDFQNFLHIDPLFSEFSKLPSRSECVGGQMTAEGALQHVKLGNYMYQKYAESELFSTDSRLDVTITSSKYNRTLQSAVAFTSAFLYPGEKAVREVFLKASNFTFLCTDPACACDLAPQWRHQYEKEHLSYFLERSPEILRKDAEILRKHIAFSAARDPFQIIDVALGRWLGWPKCDELEYRLPQDLQFSNVVACENYSMPDSKASRKNHFLNFTRSDQELEPGYCPSQRIP</sequence>
<feature type="compositionally biased region" description="Basic and acidic residues" evidence="3">
    <location>
        <begin position="262"/>
        <end position="273"/>
    </location>
</feature>
<gene>
    <name evidence="4" type="ORF">NBR_LOCUS19616</name>
</gene>
<dbReference type="Pfam" id="PF00328">
    <property type="entry name" value="His_Phos_2"/>
    <property type="match status" value="1"/>
</dbReference>
<dbReference type="GO" id="GO:0016791">
    <property type="term" value="F:phosphatase activity"/>
    <property type="evidence" value="ECO:0007669"/>
    <property type="project" value="TreeGrafter"/>
</dbReference>
<dbReference type="SUPFAM" id="SSF53254">
    <property type="entry name" value="Phosphoglycerate mutase-like"/>
    <property type="match status" value="1"/>
</dbReference>
<protein>
    <submittedName>
        <fullName evidence="6">Acid phosphatase-like protein 2 (inferred by orthology to a human protein)</fullName>
    </submittedName>
</protein>
<evidence type="ECO:0000313" key="6">
    <source>
        <dbReference type="WBParaSite" id="NBR_0001961501-mRNA-1"/>
    </source>
</evidence>
<dbReference type="CDD" id="cd07061">
    <property type="entry name" value="HP_HAP_like"/>
    <property type="match status" value="1"/>
</dbReference>
<evidence type="ECO:0000256" key="2">
    <source>
        <dbReference type="SAM" id="Coils"/>
    </source>
</evidence>
<evidence type="ECO:0000313" key="5">
    <source>
        <dbReference type="Proteomes" id="UP000271162"/>
    </source>
</evidence>
<dbReference type="STRING" id="27835.A0A0N4YQU3"/>
<dbReference type="EMBL" id="UYSL01024326">
    <property type="protein sequence ID" value="VDL83350.1"/>
    <property type="molecule type" value="Genomic_DNA"/>
</dbReference>
<accession>A0A0N4YQU3</accession>
<organism evidence="6">
    <name type="scientific">Nippostrongylus brasiliensis</name>
    <name type="common">Rat hookworm</name>
    <dbReference type="NCBI Taxonomy" id="27835"/>
    <lineage>
        <taxon>Eukaryota</taxon>
        <taxon>Metazoa</taxon>
        <taxon>Ecdysozoa</taxon>
        <taxon>Nematoda</taxon>
        <taxon>Chromadorea</taxon>
        <taxon>Rhabditida</taxon>
        <taxon>Rhabditina</taxon>
        <taxon>Rhabditomorpha</taxon>
        <taxon>Strongyloidea</taxon>
        <taxon>Heligmosomidae</taxon>
        <taxon>Nippostrongylus</taxon>
    </lineage>
</organism>
<feature type="coiled-coil region" evidence="2">
    <location>
        <begin position="14"/>
        <end position="48"/>
    </location>
</feature>
<dbReference type="AlphaFoldDB" id="A0A0N4YQU3"/>
<evidence type="ECO:0000256" key="3">
    <source>
        <dbReference type="SAM" id="MobiDB-lite"/>
    </source>
</evidence>
<evidence type="ECO:0000313" key="4">
    <source>
        <dbReference type="EMBL" id="VDL83350.1"/>
    </source>
</evidence>
<dbReference type="Proteomes" id="UP000271162">
    <property type="component" value="Unassembled WGS sequence"/>
</dbReference>
<dbReference type="WBParaSite" id="NBR_0001961501-mRNA-1">
    <property type="protein sequence ID" value="NBR_0001961501-mRNA-1"/>
    <property type="gene ID" value="NBR_0001961501"/>
</dbReference>
<dbReference type="Gene3D" id="3.40.50.1240">
    <property type="entry name" value="Phosphoglycerate mutase-like"/>
    <property type="match status" value="1"/>
</dbReference>
<reference evidence="6" key="1">
    <citation type="submission" date="2017-02" db="UniProtKB">
        <authorList>
            <consortium name="WormBaseParasite"/>
        </authorList>
    </citation>
    <scope>IDENTIFICATION</scope>
</reference>
<reference evidence="4 5" key="2">
    <citation type="submission" date="2018-11" db="EMBL/GenBank/DDBJ databases">
        <authorList>
            <consortium name="Pathogen Informatics"/>
        </authorList>
    </citation>
    <scope>NUCLEOTIDE SEQUENCE [LARGE SCALE GENOMIC DNA]</scope>
</reference>
<feature type="region of interest" description="Disordered" evidence="3">
    <location>
        <begin position="244"/>
        <end position="279"/>
    </location>
</feature>
<dbReference type="InterPro" id="IPR000560">
    <property type="entry name" value="His_Pase_clade-2"/>
</dbReference>